<feature type="transmembrane region" description="Helical" evidence="9">
    <location>
        <begin position="80"/>
        <end position="100"/>
    </location>
</feature>
<feature type="compositionally biased region" description="Acidic residues" evidence="8">
    <location>
        <begin position="184"/>
        <end position="193"/>
    </location>
</feature>
<feature type="transmembrane region" description="Helical" evidence="9">
    <location>
        <begin position="42"/>
        <end position="59"/>
    </location>
</feature>
<evidence type="ECO:0000259" key="11">
    <source>
        <dbReference type="Pfam" id="PF16916"/>
    </source>
</evidence>
<evidence type="ECO:0000256" key="9">
    <source>
        <dbReference type="SAM" id="Phobius"/>
    </source>
</evidence>
<evidence type="ECO:0000256" key="7">
    <source>
        <dbReference type="ARBA" id="ARBA00023136"/>
    </source>
</evidence>
<comment type="subcellular location">
    <subcellularLocation>
        <location evidence="1">Membrane</location>
        <topology evidence="1">Multi-pass membrane protein</topology>
    </subcellularLocation>
</comment>
<feature type="region of interest" description="Disordered" evidence="8">
    <location>
        <begin position="141"/>
        <end position="193"/>
    </location>
</feature>
<proteinExistence type="inferred from homology"/>
<dbReference type="NCBIfam" id="TIGR01297">
    <property type="entry name" value="CDF"/>
    <property type="match status" value="1"/>
</dbReference>
<evidence type="ECO:0000256" key="1">
    <source>
        <dbReference type="ARBA" id="ARBA00004141"/>
    </source>
</evidence>
<name>A0ABX6ERP6_KLUMA</name>
<evidence type="ECO:0000259" key="10">
    <source>
        <dbReference type="Pfam" id="PF01545"/>
    </source>
</evidence>
<evidence type="ECO:0000256" key="2">
    <source>
        <dbReference type="ARBA" id="ARBA00008873"/>
    </source>
</evidence>
<protein>
    <submittedName>
        <fullName evidence="12">Zinc/cadmium resistance protein</fullName>
    </submittedName>
</protein>
<feature type="transmembrane region" description="Helical" evidence="9">
    <location>
        <begin position="257"/>
        <end position="279"/>
    </location>
</feature>
<dbReference type="PANTHER" id="PTHR45820:SF4">
    <property type="entry name" value="ZINC TRANSPORTER 63C, ISOFORM F"/>
    <property type="match status" value="1"/>
</dbReference>
<dbReference type="InterPro" id="IPR002524">
    <property type="entry name" value="Cation_efflux"/>
</dbReference>
<feature type="compositionally biased region" description="Basic and acidic residues" evidence="8">
    <location>
        <begin position="145"/>
        <end position="157"/>
    </location>
</feature>
<sequence>MKSGKEVRILTLLVIDTTFFFIELISGYAVHSLALIADSFHMLNDIISLVIALWAVNVAKNKDPDAKYTYGWKRAEILGALINSVFLVALCVSILIEAIQRFFEPQEITNPKLVLVVGCFGLLSNFVGLVLFHSDGGHGHGHSHGGLDDVEHGHGGSDDDSDEHSHSHGHGHSHLHMNNGFDQESSDYEPDNIEDMLPHSVVERTLSPKTHHLDSSYDDDNESTALLNEQHLNANLSKGDNKRKKSKKQRSMNMHGVFLHVLGDALGNIGVISTALFIWKTNYSWRFYTDPAVSLFISIIIFSSAIPLSMKASRILLQATPSNISADDVKMDILALPGVISIHDFHIWNLTESLYIASLHVEVKSKPEEFMHIAKVIRSIFHKYGIHSATVQPEFVGPDAVTDDIARRFSRIAGGGVYGSTTNLTGCTVDETAQCNTETCLE</sequence>
<dbReference type="InterPro" id="IPR027469">
    <property type="entry name" value="Cation_efflux_TMD_sf"/>
</dbReference>
<evidence type="ECO:0000313" key="12">
    <source>
        <dbReference type="EMBL" id="QGN14511.1"/>
    </source>
</evidence>
<dbReference type="Gene3D" id="1.20.1510.10">
    <property type="entry name" value="Cation efflux protein transmembrane domain"/>
    <property type="match status" value="2"/>
</dbReference>
<keyword evidence="6 9" id="KW-1133">Transmembrane helix</keyword>
<dbReference type="SUPFAM" id="SSF160240">
    <property type="entry name" value="Cation efflux protein cytoplasmic domain-like"/>
    <property type="match status" value="1"/>
</dbReference>
<gene>
    <name evidence="12" type="primary">ZRC1</name>
    <name evidence="12" type="ORF">FIM1_1172</name>
</gene>
<organism evidence="12 13">
    <name type="scientific">Kluyveromyces marxianus</name>
    <name type="common">Yeast</name>
    <name type="synonym">Candida kefyr</name>
    <dbReference type="NCBI Taxonomy" id="4911"/>
    <lineage>
        <taxon>Eukaryota</taxon>
        <taxon>Fungi</taxon>
        <taxon>Dikarya</taxon>
        <taxon>Ascomycota</taxon>
        <taxon>Saccharomycotina</taxon>
        <taxon>Saccharomycetes</taxon>
        <taxon>Saccharomycetales</taxon>
        <taxon>Saccharomycetaceae</taxon>
        <taxon>Kluyveromyces</taxon>
    </lineage>
</organism>
<keyword evidence="13" id="KW-1185">Reference proteome</keyword>
<dbReference type="Pfam" id="PF01545">
    <property type="entry name" value="Cation_efflux"/>
    <property type="match status" value="1"/>
</dbReference>
<dbReference type="SUPFAM" id="SSF161111">
    <property type="entry name" value="Cation efflux protein transmembrane domain-like"/>
    <property type="match status" value="1"/>
</dbReference>
<feature type="transmembrane region" description="Helical" evidence="9">
    <location>
        <begin position="7"/>
        <end position="30"/>
    </location>
</feature>
<reference evidence="12 13" key="1">
    <citation type="submission" date="2016-03" db="EMBL/GenBank/DDBJ databases">
        <title>How can Kluyveromyces marxianus grow so fast - potential evolutionary course in Saccharomyces Complex revealed by comparative genomics.</title>
        <authorList>
            <person name="Mo W."/>
            <person name="Lu W."/>
            <person name="Yang X."/>
            <person name="Qi J."/>
            <person name="Lv H."/>
        </authorList>
    </citation>
    <scope>NUCLEOTIDE SEQUENCE [LARGE SCALE GENOMIC DNA]</scope>
    <source>
        <strain evidence="12 13">FIM1</strain>
    </source>
</reference>
<feature type="domain" description="Cation efflux protein transmembrane" evidence="10">
    <location>
        <begin position="12"/>
        <end position="317"/>
    </location>
</feature>
<feature type="transmembrane region" description="Helical" evidence="9">
    <location>
        <begin position="291"/>
        <end position="310"/>
    </location>
</feature>
<dbReference type="Pfam" id="PF16916">
    <property type="entry name" value="ZT_dimer"/>
    <property type="match status" value="1"/>
</dbReference>
<dbReference type="InterPro" id="IPR058533">
    <property type="entry name" value="Cation_efflux_TM"/>
</dbReference>
<keyword evidence="5" id="KW-0862">Zinc</keyword>
<keyword evidence="4 9" id="KW-0812">Transmembrane</keyword>
<accession>A0ABX6ERP6</accession>
<comment type="similarity">
    <text evidence="2">Belongs to the cation diffusion facilitator (CDF) transporter (TC 2.A.4) family. SLC30A subfamily.</text>
</comment>
<evidence type="ECO:0000256" key="4">
    <source>
        <dbReference type="ARBA" id="ARBA00022692"/>
    </source>
</evidence>
<keyword evidence="7 9" id="KW-0472">Membrane</keyword>
<reference evidence="12 13" key="2">
    <citation type="submission" date="2019-11" db="EMBL/GenBank/DDBJ databases">
        <authorList>
            <person name="Lu H."/>
        </authorList>
    </citation>
    <scope>NUCLEOTIDE SEQUENCE [LARGE SCALE GENOMIC DNA]</scope>
    <source>
        <strain evidence="12 13">FIM1</strain>
    </source>
</reference>
<evidence type="ECO:0000256" key="6">
    <source>
        <dbReference type="ARBA" id="ARBA00022989"/>
    </source>
</evidence>
<dbReference type="Proteomes" id="UP000422736">
    <property type="component" value="Chromosome 2"/>
</dbReference>
<keyword evidence="3" id="KW-0813">Transport</keyword>
<dbReference type="InterPro" id="IPR036837">
    <property type="entry name" value="Cation_efflux_CTD_sf"/>
</dbReference>
<evidence type="ECO:0000256" key="5">
    <source>
        <dbReference type="ARBA" id="ARBA00022833"/>
    </source>
</evidence>
<feature type="transmembrane region" description="Helical" evidence="9">
    <location>
        <begin position="112"/>
        <end position="132"/>
    </location>
</feature>
<dbReference type="EMBL" id="CP015055">
    <property type="protein sequence ID" value="QGN14511.1"/>
    <property type="molecule type" value="Genomic_DNA"/>
</dbReference>
<dbReference type="PANTHER" id="PTHR45820">
    <property type="entry name" value="FI23527P1"/>
    <property type="match status" value="1"/>
</dbReference>
<evidence type="ECO:0000313" key="13">
    <source>
        <dbReference type="Proteomes" id="UP000422736"/>
    </source>
</evidence>
<evidence type="ECO:0000256" key="3">
    <source>
        <dbReference type="ARBA" id="ARBA00022448"/>
    </source>
</evidence>
<dbReference type="InterPro" id="IPR027470">
    <property type="entry name" value="Cation_efflux_CTD"/>
</dbReference>
<feature type="domain" description="Cation efflux protein cytoplasmic" evidence="11">
    <location>
        <begin position="321"/>
        <end position="394"/>
    </location>
</feature>
<evidence type="ECO:0000256" key="8">
    <source>
        <dbReference type="SAM" id="MobiDB-lite"/>
    </source>
</evidence>